<dbReference type="AlphaFoldDB" id="A0A518F164"/>
<sequence precursor="true">MNSHSILKGAALAALCCSCAATLEQADLTPTPQRPRISKNTKTTTKDSVELEAGLTWDPNDFVDTPATFKYGFSETTEVIVETAPLRRYEVGNETETGIGDLAFGFRHRFEPTEDGAPTFGMEFVGKLPTNDSSDESNFSTGGRDPRTSILGAANTGSTDLTLAGIVEQQQGDISVVGYGAINAFGSGVSGTLYQMLLASHAAMPLTDADTVFAELAWALNESVPDTAILQGGIYRRVGANMTADAALGLGLNGDSPGLFFMVGLSTNFGYLR</sequence>
<accession>A0A518F164</accession>
<reference evidence="2 3" key="1">
    <citation type="submission" date="2019-02" db="EMBL/GenBank/DDBJ databases">
        <title>Deep-cultivation of Planctomycetes and their phenomic and genomic characterization uncovers novel biology.</title>
        <authorList>
            <person name="Wiegand S."/>
            <person name="Jogler M."/>
            <person name="Boedeker C."/>
            <person name="Pinto D."/>
            <person name="Vollmers J."/>
            <person name="Rivas-Marin E."/>
            <person name="Kohn T."/>
            <person name="Peeters S.H."/>
            <person name="Heuer A."/>
            <person name="Rast P."/>
            <person name="Oberbeckmann S."/>
            <person name="Bunk B."/>
            <person name="Jeske O."/>
            <person name="Meyerdierks A."/>
            <person name="Storesund J.E."/>
            <person name="Kallscheuer N."/>
            <person name="Luecker S."/>
            <person name="Lage O.M."/>
            <person name="Pohl T."/>
            <person name="Merkel B.J."/>
            <person name="Hornburger P."/>
            <person name="Mueller R.-W."/>
            <person name="Bruemmer F."/>
            <person name="Labrenz M."/>
            <person name="Spormann A.M."/>
            <person name="Op den Camp H."/>
            <person name="Overmann J."/>
            <person name="Amann R."/>
            <person name="Jetten M.S.M."/>
            <person name="Mascher T."/>
            <person name="Medema M.H."/>
            <person name="Devos D.P."/>
            <person name="Kaster A.-K."/>
            <person name="Ovreas L."/>
            <person name="Rohde M."/>
            <person name="Galperin M.Y."/>
            <person name="Jogler C."/>
        </authorList>
    </citation>
    <scope>NUCLEOTIDE SEQUENCE [LARGE SCALE GENOMIC DNA]</scope>
    <source>
        <strain evidence="2 3">Poly30</strain>
    </source>
</reference>
<name>A0A518F164_9BACT</name>
<keyword evidence="1" id="KW-0732">Signal</keyword>
<evidence type="ECO:0000313" key="2">
    <source>
        <dbReference type="EMBL" id="QDV10081.1"/>
    </source>
</evidence>
<gene>
    <name evidence="2" type="ORF">Poly30_56430</name>
</gene>
<evidence type="ECO:0008006" key="4">
    <source>
        <dbReference type="Google" id="ProtNLM"/>
    </source>
</evidence>
<feature type="chain" id="PRO_5022191440" description="MetA-pathway of phenol degradation" evidence="1">
    <location>
        <begin position="27"/>
        <end position="273"/>
    </location>
</feature>
<protein>
    <recommendedName>
        <fullName evidence="4">MetA-pathway of phenol degradation</fullName>
    </recommendedName>
</protein>
<dbReference type="EMBL" id="CP036434">
    <property type="protein sequence ID" value="QDV10081.1"/>
    <property type="molecule type" value="Genomic_DNA"/>
</dbReference>
<keyword evidence="3" id="KW-1185">Reference proteome</keyword>
<evidence type="ECO:0000256" key="1">
    <source>
        <dbReference type="SAM" id="SignalP"/>
    </source>
</evidence>
<dbReference type="Proteomes" id="UP000320390">
    <property type="component" value="Chromosome"/>
</dbReference>
<feature type="signal peptide" evidence="1">
    <location>
        <begin position="1"/>
        <end position="26"/>
    </location>
</feature>
<dbReference type="RefSeq" id="WP_145205640.1">
    <property type="nucleotide sequence ID" value="NZ_CP036434.1"/>
</dbReference>
<proteinExistence type="predicted"/>
<evidence type="ECO:0000313" key="3">
    <source>
        <dbReference type="Proteomes" id="UP000320390"/>
    </source>
</evidence>
<organism evidence="2 3">
    <name type="scientific">Saltatorellus ferox</name>
    <dbReference type="NCBI Taxonomy" id="2528018"/>
    <lineage>
        <taxon>Bacteria</taxon>
        <taxon>Pseudomonadati</taxon>
        <taxon>Planctomycetota</taxon>
        <taxon>Planctomycetia</taxon>
        <taxon>Planctomycetia incertae sedis</taxon>
        <taxon>Saltatorellus</taxon>
    </lineage>
</organism>
<dbReference type="OrthoDB" id="8770768at2"/>